<accession>A0ABS1U8E0</accession>
<reference evidence="2 3" key="1">
    <citation type="submission" date="2021-01" db="EMBL/GenBank/DDBJ databases">
        <title>Belnapia mucosa sp. nov. and Belnapia arida sp. nov., isolated from the Tabernas Desert (Almeria, Spain).</title>
        <authorList>
            <person name="Molina-Menor E."/>
            <person name="Vidal-Verdu A."/>
            <person name="Calonge A."/>
            <person name="Satari L."/>
            <person name="Pereto J."/>
            <person name="Porcar M."/>
        </authorList>
    </citation>
    <scope>NUCLEOTIDE SEQUENCE [LARGE SCALE GENOMIC DNA]</scope>
    <source>
        <strain evidence="2 3">T18</strain>
    </source>
</reference>
<proteinExistence type="predicted"/>
<evidence type="ECO:0000313" key="2">
    <source>
        <dbReference type="EMBL" id="MBL6080929.1"/>
    </source>
</evidence>
<keyword evidence="1" id="KW-0732">Signal</keyword>
<name>A0ABS1U8E0_9PROT</name>
<sequence>MRHGPARTAALALAALALAWPAASETFLVCRFPNGGQLRVLVEERGFAIELPGQTAWMESQEMGARRDPLVAGFGSPLPGEGWRGVPAHDRFALSLSRVTGEARLLFSRRPDAARVEACRAAAVPPLAGPGDQPPTPPAPCDLPVAAGTLAGTCEVQRLKF</sequence>
<feature type="signal peptide" evidence="1">
    <location>
        <begin position="1"/>
        <end position="24"/>
    </location>
</feature>
<gene>
    <name evidence="2" type="ORF">JMJ56_23225</name>
</gene>
<comment type="caution">
    <text evidence="2">The sequence shown here is derived from an EMBL/GenBank/DDBJ whole genome shotgun (WGS) entry which is preliminary data.</text>
</comment>
<evidence type="ECO:0000256" key="1">
    <source>
        <dbReference type="SAM" id="SignalP"/>
    </source>
</evidence>
<dbReference type="EMBL" id="JAETWB010000019">
    <property type="protein sequence ID" value="MBL6080929.1"/>
    <property type="molecule type" value="Genomic_DNA"/>
</dbReference>
<evidence type="ECO:0000313" key="3">
    <source>
        <dbReference type="Proteomes" id="UP000660885"/>
    </source>
</evidence>
<dbReference type="RefSeq" id="WP_202834157.1">
    <property type="nucleotide sequence ID" value="NZ_JAETWB010000019.1"/>
</dbReference>
<keyword evidence="3" id="KW-1185">Reference proteome</keyword>
<feature type="chain" id="PRO_5047014661" evidence="1">
    <location>
        <begin position="25"/>
        <end position="161"/>
    </location>
</feature>
<organism evidence="2 3">
    <name type="scientific">Belnapia arida</name>
    <dbReference type="NCBI Taxonomy" id="2804533"/>
    <lineage>
        <taxon>Bacteria</taxon>
        <taxon>Pseudomonadati</taxon>
        <taxon>Pseudomonadota</taxon>
        <taxon>Alphaproteobacteria</taxon>
        <taxon>Acetobacterales</taxon>
        <taxon>Roseomonadaceae</taxon>
        <taxon>Belnapia</taxon>
    </lineage>
</organism>
<protein>
    <submittedName>
        <fullName evidence="2">Uncharacterized protein</fullName>
    </submittedName>
</protein>
<dbReference type="Proteomes" id="UP000660885">
    <property type="component" value="Unassembled WGS sequence"/>
</dbReference>